<dbReference type="InterPro" id="IPR053932">
    <property type="entry name" value="GeBP-like_DBD"/>
</dbReference>
<dbReference type="PANTHER" id="PTHR31662:SF33">
    <property type="entry name" value="DNA-BINDING STOREKEEPER PROTEIN TRANSCRIPTIONAL REGULATOR-LIKE PROTEIN"/>
    <property type="match status" value="1"/>
</dbReference>
<evidence type="ECO:0000259" key="3">
    <source>
        <dbReference type="Pfam" id="PF04504"/>
    </source>
</evidence>
<accession>A0ABP0Y0V3</accession>
<evidence type="ECO:0000313" key="5">
    <source>
        <dbReference type="Proteomes" id="UP001642487"/>
    </source>
</evidence>
<sequence>MGEEKEGEKSSLGSEKKKRRRKKSLFEWSKGEEVNLLKKLVEFRTKKMGDEEFYPFLRNGSLAEVSKIQIFDKIQQLKNEYLEKKLELRKMRMQHLKYDNDDESFELSNRLWGEVETTGSTSTSKALDVSSRSYFEGFFDGHGLHIQLFTPSFLHSTNKDIHHLFSLQNHHFLIKANLKAQLAQLKYHIIQHPYSNPTNL</sequence>
<protein>
    <recommendedName>
        <fullName evidence="3">Glabrous enhancer-binding protein-like DBD domain-containing protein</fullName>
    </recommendedName>
</protein>
<evidence type="ECO:0000313" key="4">
    <source>
        <dbReference type="EMBL" id="CAK9314054.1"/>
    </source>
</evidence>
<gene>
    <name evidence="4" type="ORF">CITCOLO1_LOCUS5795</name>
</gene>
<dbReference type="Pfam" id="PF04504">
    <property type="entry name" value="GeBP-like_DBD"/>
    <property type="match status" value="1"/>
</dbReference>
<evidence type="ECO:0000256" key="1">
    <source>
        <dbReference type="ARBA" id="ARBA00010820"/>
    </source>
</evidence>
<reference evidence="4 5" key="1">
    <citation type="submission" date="2024-03" db="EMBL/GenBank/DDBJ databases">
        <authorList>
            <person name="Gkanogiannis A."/>
            <person name="Becerra Lopez-Lavalle L."/>
        </authorList>
    </citation>
    <scope>NUCLEOTIDE SEQUENCE [LARGE SCALE GENOMIC DNA]</scope>
</reference>
<dbReference type="EMBL" id="OZ021745">
    <property type="protein sequence ID" value="CAK9314054.1"/>
    <property type="molecule type" value="Genomic_DNA"/>
</dbReference>
<dbReference type="Proteomes" id="UP001642487">
    <property type="component" value="Chromosome 11"/>
</dbReference>
<keyword evidence="5" id="KW-1185">Reference proteome</keyword>
<feature type="domain" description="Glabrous enhancer-binding protein-like DBD" evidence="3">
    <location>
        <begin position="28"/>
        <end position="113"/>
    </location>
</feature>
<organism evidence="4 5">
    <name type="scientific">Citrullus colocynthis</name>
    <name type="common">colocynth</name>
    <dbReference type="NCBI Taxonomy" id="252529"/>
    <lineage>
        <taxon>Eukaryota</taxon>
        <taxon>Viridiplantae</taxon>
        <taxon>Streptophyta</taxon>
        <taxon>Embryophyta</taxon>
        <taxon>Tracheophyta</taxon>
        <taxon>Spermatophyta</taxon>
        <taxon>Magnoliopsida</taxon>
        <taxon>eudicotyledons</taxon>
        <taxon>Gunneridae</taxon>
        <taxon>Pentapetalae</taxon>
        <taxon>rosids</taxon>
        <taxon>fabids</taxon>
        <taxon>Cucurbitales</taxon>
        <taxon>Cucurbitaceae</taxon>
        <taxon>Benincaseae</taxon>
        <taxon>Citrullus</taxon>
    </lineage>
</organism>
<name>A0ABP0Y0V3_9ROSI</name>
<feature type="region of interest" description="Disordered" evidence="2">
    <location>
        <begin position="1"/>
        <end position="23"/>
    </location>
</feature>
<proteinExistence type="inferred from homology"/>
<dbReference type="InterPro" id="IPR007592">
    <property type="entry name" value="GEBP"/>
</dbReference>
<evidence type="ECO:0000256" key="2">
    <source>
        <dbReference type="SAM" id="MobiDB-lite"/>
    </source>
</evidence>
<comment type="similarity">
    <text evidence="1">Belongs to the GeBP family.</text>
</comment>
<dbReference type="PANTHER" id="PTHR31662">
    <property type="entry name" value="BNAANNG10740D PROTEIN-RELATED"/>
    <property type="match status" value="1"/>
</dbReference>